<feature type="compositionally biased region" description="Basic and acidic residues" evidence="1">
    <location>
        <begin position="44"/>
        <end position="56"/>
    </location>
</feature>
<feature type="non-terminal residue" evidence="2">
    <location>
        <position position="1"/>
    </location>
</feature>
<dbReference type="EMBL" id="SRMA01026399">
    <property type="protein sequence ID" value="TRY84571.1"/>
    <property type="molecule type" value="Genomic_DNA"/>
</dbReference>
<protein>
    <submittedName>
        <fullName evidence="2">Uncharacterized protein</fullName>
    </submittedName>
</protein>
<reference evidence="2 3" key="1">
    <citation type="journal article" date="2019" name="Sci. Data">
        <title>Hybrid genome assembly and annotation of Danionella translucida.</title>
        <authorList>
            <person name="Kadobianskyi M."/>
            <person name="Schulze L."/>
            <person name="Schuelke M."/>
            <person name="Judkewitz B."/>
        </authorList>
    </citation>
    <scope>NUCLEOTIDE SEQUENCE [LARGE SCALE GENOMIC DNA]</scope>
    <source>
        <strain evidence="2 3">Bolton</strain>
    </source>
</reference>
<dbReference type="STRING" id="623744.A0A553Q3R0"/>
<dbReference type="Proteomes" id="UP000316079">
    <property type="component" value="Unassembled WGS sequence"/>
</dbReference>
<organism evidence="2 3">
    <name type="scientific">Danionella cerebrum</name>
    <dbReference type="NCBI Taxonomy" id="2873325"/>
    <lineage>
        <taxon>Eukaryota</taxon>
        <taxon>Metazoa</taxon>
        <taxon>Chordata</taxon>
        <taxon>Craniata</taxon>
        <taxon>Vertebrata</taxon>
        <taxon>Euteleostomi</taxon>
        <taxon>Actinopterygii</taxon>
        <taxon>Neopterygii</taxon>
        <taxon>Teleostei</taxon>
        <taxon>Ostariophysi</taxon>
        <taxon>Cypriniformes</taxon>
        <taxon>Danionidae</taxon>
        <taxon>Danioninae</taxon>
        <taxon>Danionella</taxon>
    </lineage>
</organism>
<evidence type="ECO:0000313" key="3">
    <source>
        <dbReference type="Proteomes" id="UP000316079"/>
    </source>
</evidence>
<feature type="compositionally biased region" description="Polar residues" evidence="1">
    <location>
        <begin position="149"/>
        <end position="162"/>
    </location>
</feature>
<feature type="compositionally biased region" description="Pro residues" evidence="1">
    <location>
        <begin position="70"/>
        <end position="81"/>
    </location>
</feature>
<evidence type="ECO:0000313" key="2">
    <source>
        <dbReference type="EMBL" id="TRY84571.1"/>
    </source>
</evidence>
<comment type="caution">
    <text evidence="2">The sequence shown here is derived from an EMBL/GenBank/DDBJ whole genome shotgun (WGS) entry which is preliminary data.</text>
</comment>
<dbReference type="AlphaFoldDB" id="A0A553Q3R0"/>
<accession>A0A553Q3R0</accession>
<gene>
    <name evidence="2" type="ORF">DNTS_001314</name>
</gene>
<sequence length="169" mass="18016">KKRHSSNIIYCQTLLNVDFCPEKLLHSLHPLPYDVKQPANSSEDASHPRETRHWSLSEKSGPARSEGTPPLAPQPVPPLPSSPTYVPALGDVLLNKVQMCLSGDASVGSKALARVLSAVPTGDHKGNSFASSLDLSKSAPEESEPVIKHSSSTKVNAETSSAVPGKMQF</sequence>
<proteinExistence type="predicted"/>
<feature type="region of interest" description="Disordered" evidence="1">
    <location>
        <begin position="120"/>
        <end position="169"/>
    </location>
</feature>
<evidence type="ECO:0000256" key="1">
    <source>
        <dbReference type="SAM" id="MobiDB-lite"/>
    </source>
</evidence>
<name>A0A553Q3R0_9TELE</name>
<feature type="region of interest" description="Disordered" evidence="1">
    <location>
        <begin position="36"/>
        <end position="83"/>
    </location>
</feature>
<keyword evidence="3" id="KW-1185">Reference proteome</keyword>